<keyword evidence="1" id="KW-0812">Transmembrane</keyword>
<proteinExistence type="predicted"/>
<keyword evidence="1" id="KW-0472">Membrane</keyword>
<comment type="caution">
    <text evidence="2">The sequence shown here is derived from an EMBL/GenBank/DDBJ whole genome shotgun (WGS) entry which is preliminary data.</text>
</comment>
<keyword evidence="1" id="KW-1133">Transmembrane helix</keyword>
<sequence>MYFTSWLFLLLDSDHFPKSIQYYGVRRKPSGRFICLIGTPVLSIFLNRLFITIFLRVKLKHIKY</sequence>
<evidence type="ECO:0000313" key="3">
    <source>
        <dbReference type="Proteomes" id="UP000240621"/>
    </source>
</evidence>
<name>A0A2P8CAK5_9BACT</name>
<evidence type="ECO:0000313" key="2">
    <source>
        <dbReference type="EMBL" id="PSK82014.1"/>
    </source>
</evidence>
<organism evidence="2 3">
    <name type="scientific">Prolixibacter denitrificans</name>
    <dbReference type="NCBI Taxonomy" id="1541063"/>
    <lineage>
        <taxon>Bacteria</taxon>
        <taxon>Pseudomonadati</taxon>
        <taxon>Bacteroidota</taxon>
        <taxon>Bacteroidia</taxon>
        <taxon>Marinilabiliales</taxon>
        <taxon>Prolixibacteraceae</taxon>
        <taxon>Prolixibacter</taxon>
    </lineage>
</organism>
<dbReference type="EMBL" id="PYGC01000007">
    <property type="protein sequence ID" value="PSK82014.1"/>
    <property type="molecule type" value="Genomic_DNA"/>
</dbReference>
<dbReference type="AlphaFoldDB" id="A0A2P8CAK5"/>
<dbReference type="Proteomes" id="UP000240621">
    <property type="component" value="Unassembled WGS sequence"/>
</dbReference>
<feature type="transmembrane region" description="Helical" evidence="1">
    <location>
        <begin position="31"/>
        <end position="55"/>
    </location>
</feature>
<protein>
    <submittedName>
        <fullName evidence="2">Uncharacterized protein</fullName>
    </submittedName>
</protein>
<gene>
    <name evidence="2" type="ORF">CLV93_107127</name>
</gene>
<reference evidence="2 3" key="1">
    <citation type="submission" date="2018-03" db="EMBL/GenBank/DDBJ databases">
        <title>Genomic Encyclopedia of Archaeal and Bacterial Type Strains, Phase II (KMG-II): from individual species to whole genera.</title>
        <authorList>
            <person name="Goeker M."/>
        </authorList>
    </citation>
    <scope>NUCLEOTIDE SEQUENCE [LARGE SCALE GENOMIC DNA]</scope>
    <source>
        <strain evidence="2 3">DSM 27267</strain>
    </source>
</reference>
<evidence type="ECO:0000256" key="1">
    <source>
        <dbReference type="SAM" id="Phobius"/>
    </source>
</evidence>
<accession>A0A2P8CAK5</accession>